<keyword evidence="1" id="KW-0805">Transcription regulation</keyword>
<dbReference type="PROSITE" id="PS01124">
    <property type="entry name" value="HTH_ARAC_FAMILY_2"/>
    <property type="match status" value="1"/>
</dbReference>
<name>A0ABQ2LL52_9ACTN</name>
<proteinExistence type="predicted"/>
<dbReference type="PANTHER" id="PTHR46796:SF15">
    <property type="entry name" value="BLL1074 PROTEIN"/>
    <property type="match status" value="1"/>
</dbReference>
<dbReference type="SMART" id="SM00342">
    <property type="entry name" value="HTH_ARAC"/>
    <property type="match status" value="1"/>
</dbReference>
<dbReference type="InterPro" id="IPR018060">
    <property type="entry name" value="HTH_AraC"/>
</dbReference>
<evidence type="ECO:0000256" key="1">
    <source>
        <dbReference type="ARBA" id="ARBA00023015"/>
    </source>
</evidence>
<comment type="caution">
    <text evidence="5">The sequence shown here is derived from an EMBL/GenBank/DDBJ whole genome shotgun (WGS) entry which is preliminary data.</text>
</comment>
<keyword evidence="6" id="KW-1185">Reference proteome</keyword>
<reference evidence="6" key="1">
    <citation type="journal article" date="2019" name="Int. J. Syst. Evol. Microbiol.">
        <title>The Global Catalogue of Microorganisms (GCM) 10K type strain sequencing project: providing services to taxonomists for standard genome sequencing and annotation.</title>
        <authorList>
            <consortium name="The Broad Institute Genomics Platform"/>
            <consortium name="The Broad Institute Genome Sequencing Center for Infectious Disease"/>
            <person name="Wu L."/>
            <person name="Ma J."/>
        </authorList>
    </citation>
    <scope>NUCLEOTIDE SEQUENCE [LARGE SCALE GENOMIC DNA]</scope>
    <source>
        <strain evidence="6">CGMCC 4.7349</strain>
    </source>
</reference>
<dbReference type="Pfam" id="PF20240">
    <property type="entry name" value="DUF6597"/>
    <property type="match status" value="1"/>
</dbReference>
<gene>
    <name evidence="5" type="ORF">GCM10012286_15860</name>
</gene>
<dbReference type="Gene3D" id="1.10.10.60">
    <property type="entry name" value="Homeodomain-like"/>
    <property type="match status" value="1"/>
</dbReference>
<feature type="domain" description="HTH araC/xylS-type" evidence="4">
    <location>
        <begin position="160"/>
        <end position="257"/>
    </location>
</feature>
<evidence type="ECO:0000313" key="6">
    <source>
        <dbReference type="Proteomes" id="UP000656881"/>
    </source>
</evidence>
<dbReference type="InterPro" id="IPR050204">
    <property type="entry name" value="AraC_XylS_family_regulators"/>
</dbReference>
<evidence type="ECO:0000259" key="4">
    <source>
        <dbReference type="PROSITE" id="PS01124"/>
    </source>
</evidence>
<dbReference type="Proteomes" id="UP000656881">
    <property type="component" value="Unassembled WGS sequence"/>
</dbReference>
<evidence type="ECO:0000256" key="3">
    <source>
        <dbReference type="ARBA" id="ARBA00023163"/>
    </source>
</evidence>
<dbReference type="RefSeq" id="WP_189173361.1">
    <property type="nucleotide sequence ID" value="NZ_BMNG01000003.1"/>
</dbReference>
<dbReference type="InterPro" id="IPR046532">
    <property type="entry name" value="DUF6597"/>
</dbReference>
<keyword evidence="3" id="KW-0804">Transcription</keyword>
<evidence type="ECO:0000313" key="5">
    <source>
        <dbReference type="EMBL" id="GGO39375.1"/>
    </source>
</evidence>
<keyword evidence="2" id="KW-0238">DNA-binding</keyword>
<accession>A0ABQ2LL52</accession>
<organism evidence="5 6">
    <name type="scientific">Streptomyces lasiicapitis</name>
    <dbReference type="NCBI Taxonomy" id="1923961"/>
    <lineage>
        <taxon>Bacteria</taxon>
        <taxon>Bacillati</taxon>
        <taxon>Actinomycetota</taxon>
        <taxon>Actinomycetes</taxon>
        <taxon>Kitasatosporales</taxon>
        <taxon>Streptomycetaceae</taxon>
        <taxon>Streptomyces</taxon>
    </lineage>
</organism>
<dbReference type="Pfam" id="PF12833">
    <property type="entry name" value="HTH_18"/>
    <property type="match status" value="1"/>
</dbReference>
<protein>
    <submittedName>
        <fullName evidence="5">AraC family transcriptional regulator</fullName>
    </submittedName>
</protein>
<dbReference type="PANTHER" id="PTHR46796">
    <property type="entry name" value="HTH-TYPE TRANSCRIPTIONAL ACTIVATOR RHAS-RELATED"/>
    <property type="match status" value="1"/>
</dbReference>
<dbReference type="EMBL" id="BMNG01000003">
    <property type="protein sequence ID" value="GGO39375.1"/>
    <property type="molecule type" value="Genomic_DNA"/>
</dbReference>
<sequence>MTVVGRGRGRASPPLASYAYAERSSTALPGAVVWTKNAPAASGTSGTPDTPAVAAVLPDGCMDLLWTEGRLFVAGPDTHAYLPGTKEPGRYVGIRFAPGTAPALLGIPAHELRDQRVELTDLWGAAEARRLTARVDAAADPMAALEHIAGERGADRPPPDPLLAEVVRSLNAGRGVAETADAAGIGARQLHRRALPAFGYGPKTLARVLRLQRALALARAGLPYADTAAVAGYADQAHLARDVKELTGMRLGELLGPA</sequence>
<evidence type="ECO:0000256" key="2">
    <source>
        <dbReference type="ARBA" id="ARBA00023125"/>
    </source>
</evidence>